<evidence type="ECO:0000256" key="28">
    <source>
        <dbReference type="ARBA" id="ARBA00050245"/>
    </source>
</evidence>
<evidence type="ECO:0000256" key="31">
    <source>
        <dbReference type="ARBA" id="ARBA00050827"/>
    </source>
</evidence>
<comment type="catalytic activity">
    <reaction evidence="25">
        <text>1-(9Z-octadecenoyl)-sn-glycero-3-phosphate + (5Z,8Z,11Z,14Z)-eicosatetraenoyl-CoA = 1-(9Z)-octadecenoyl-2-(5Z,8Z,11Z,14Z)-eicosatetraenoyl-sn-glycero-3-phosphate + CoA</text>
        <dbReference type="Rhea" id="RHEA:37443"/>
        <dbReference type="ChEBI" id="CHEBI:57287"/>
        <dbReference type="ChEBI" id="CHEBI:57368"/>
        <dbReference type="ChEBI" id="CHEBI:74544"/>
        <dbReference type="ChEBI" id="CHEBI:74928"/>
    </reaction>
    <physiologicalReaction direction="left-to-right" evidence="25">
        <dbReference type="Rhea" id="RHEA:37444"/>
    </physiologicalReaction>
</comment>
<evidence type="ECO:0000256" key="33">
    <source>
        <dbReference type="ARBA" id="ARBA00052543"/>
    </source>
</evidence>
<evidence type="ECO:0000256" key="19">
    <source>
        <dbReference type="ARBA" id="ARBA00023180"/>
    </source>
</evidence>
<dbReference type="GO" id="GO:0055088">
    <property type="term" value="P:lipid homeostasis"/>
    <property type="evidence" value="ECO:0007669"/>
    <property type="project" value="TreeGrafter"/>
</dbReference>
<dbReference type="GO" id="GO:0019433">
    <property type="term" value="P:triglyceride catabolic process"/>
    <property type="evidence" value="ECO:0007669"/>
    <property type="project" value="UniProtKB-ARBA"/>
</dbReference>
<evidence type="ECO:0000259" key="43">
    <source>
        <dbReference type="PROSITE" id="PS51635"/>
    </source>
</evidence>
<comment type="catalytic activity">
    <reaction evidence="34">
        <text>1-(9Z-octadecenoyl)-glycerol + 1,2-di-(9Z-octadecenoyl)-glycerol = 1,2,3-tri-(9Z-octadecenoyl)-glycerol + glycerol</text>
        <dbReference type="Rhea" id="RHEA:38327"/>
        <dbReference type="ChEBI" id="CHEBI:17754"/>
        <dbReference type="ChEBI" id="CHEBI:52323"/>
        <dbReference type="ChEBI" id="CHEBI:53753"/>
        <dbReference type="ChEBI" id="CHEBI:75342"/>
    </reaction>
    <physiologicalReaction direction="left-to-right" evidence="34">
        <dbReference type="Rhea" id="RHEA:38328"/>
    </physiologicalReaction>
</comment>
<name>A0AB34HJY8_ESCRO</name>
<dbReference type="FunFam" id="3.40.1090.10:FF:000042">
    <property type="entry name" value="Patatin-like phospholipase domain-containing 3"/>
    <property type="match status" value="1"/>
</dbReference>
<proteinExistence type="predicted"/>
<evidence type="ECO:0000256" key="21">
    <source>
        <dbReference type="ARBA" id="ARBA00023264"/>
    </source>
</evidence>
<evidence type="ECO:0000256" key="34">
    <source>
        <dbReference type="ARBA" id="ARBA00052658"/>
    </source>
</evidence>
<comment type="pathway">
    <text evidence="6">Lipid metabolism.</text>
</comment>
<keyword evidence="22" id="KW-0012">Acyltransferase</keyword>
<comment type="catalytic activity">
    <reaction evidence="31">
        <text>2 1-(9Z-octadecenoyl)-glycerol = 1,2-di-(9Z-octadecenoyl)-glycerol + glycerol</text>
        <dbReference type="Rhea" id="RHEA:38323"/>
        <dbReference type="ChEBI" id="CHEBI:17754"/>
        <dbReference type="ChEBI" id="CHEBI:52323"/>
        <dbReference type="ChEBI" id="CHEBI:75342"/>
    </reaction>
    <physiologicalReaction direction="left-to-right" evidence="31">
        <dbReference type="Rhea" id="RHEA:38324"/>
    </physiologicalReaction>
</comment>
<accession>A0AB34HJY8</accession>
<comment type="catalytic activity">
    <reaction evidence="1">
        <text>1-(9Z-octadecenoyl)-sn-glycero-3-phosphate + hexadecanoyl-CoA = 1-(9Z)-octadecenoyl-2-hexadecanoyl-sn-glycero-3-phosphate + CoA</text>
        <dbReference type="Rhea" id="RHEA:37143"/>
        <dbReference type="ChEBI" id="CHEBI:57287"/>
        <dbReference type="ChEBI" id="CHEBI:57379"/>
        <dbReference type="ChEBI" id="CHEBI:74544"/>
        <dbReference type="ChEBI" id="CHEBI:74551"/>
    </reaction>
    <physiologicalReaction direction="left-to-right" evidence="1">
        <dbReference type="Rhea" id="RHEA:37144"/>
    </physiologicalReaction>
</comment>
<evidence type="ECO:0000256" key="29">
    <source>
        <dbReference type="ARBA" id="ARBA00050373"/>
    </source>
</evidence>
<keyword evidence="19" id="KW-0325">Glycoprotein</keyword>
<evidence type="ECO:0000256" key="38">
    <source>
        <dbReference type="ARBA" id="ARBA00079790"/>
    </source>
</evidence>
<evidence type="ECO:0000256" key="16">
    <source>
        <dbReference type="ARBA" id="ARBA00022989"/>
    </source>
</evidence>
<keyword evidence="13 42" id="KW-0812">Transmembrane</keyword>
<keyword evidence="11" id="KW-0551">Lipid droplet</keyword>
<dbReference type="FunFam" id="3.40.1090.10:FF:000003">
    <property type="entry name" value="Patatin-like phospholipase domain-containing protein 2"/>
    <property type="match status" value="1"/>
</dbReference>
<keyword evidence="20" id="KW-0594">Phospholipid biosynthesis</keyword>
<comment type="subcellular location">
    <subcellularLocation>
        <location evidence="5">Lipid droplet</location>
    </subcellularLocation>
    <subcellularLocation>
        <location evidence="4">Membrane</location>
        <topology evidence="4">Single-pass membrane protein</topology>
    </subcellularLocation>
</comment>
<dbReference type="PROSITE" id="PS51635">
    <property type="entry name" value="PNPLA"/>
    <property type="match status" value="1"/>
</dbReference>
<feature type="short sequence motif" description="GXSXG" evidence="41">
    <location>
        <begin position="45"/>
        <end position="49"/>
    </location>
</feature>
<dbReference type="GO" id="GO:0035727">
    <property type="term" value="F:lysophosphatidic acid binding"/>
    <property type="evidence" value="ECO:0007669"/>
    <property type="project" value="UniProtKB-ARBA"/>
</dbReference>
<comment type="catalytic activity">
    <reaction evidence="27">
        <text>1-(9Z-octadecenoyl)-sn-glycero-3-phosphate + (9Z)-octadecenoyl-CoA = 1,2-di-(9Z-octadecenoyl)-sn-glycero-3-phosphate + CoA</text>
        <dbReference type="Rhea" id="RHEA:37131"/>
        <dbReference type="ChEBI" id="CHEBI:57287"/>
        <dbReference type="ChEBI" id="CHEBI:57387"/>
        <dbReference type="ChEBI" id="CHEBI:74544"/>
        <dbReference type="ChEBI" id="CHEBI:74546"/>
    </reaction>
    <physiologicalReaction direction="left-to-right" evidence="27">
        <dbReference type="Rhea" id="RHEA:37132"/>
    </physiologicalReaction>
</comment>
<comment type="catalytic activity">
    <reaction evidence="32">
        <text>a 1-acylglycerol + a 1,2-diacylglycerol = a triacylglycerol + glycerol</text>
        <dbReference type="Rhea" id="RHEA:44436"/>
        <dbReference type="ChEBI" id="CHEBI:17754"/>
        <dbReference type="ChEBI" id="CHEBI:17855"/>
        <dbReference type="ChEBI" id="CHEBI:35759"/>
        <dbReference type="ChEBI" id="CHEBI:49172"/>
    </reaction>
</comment>
<evidence type="ECO:0000256" key="17">
    <source>
        <dbReference type="ARBA" id="ARBA00023098"/>
    </source>
</evidence>
<feature type="transmembrane region" description="Helical" evidence="42">
    <location>
        <begin position="6"/>
        <end position="23"/>
    </location>
</feature>
<gene>
    <name evidence="44" type="ORF">J1605_020509</name>
</gene>
<evidence type="ECO:0000256" key="39">
    <source>
        <dbReference type="ARBA" id="ARBA00080560"/>
    </source>
</evidence>
<keyword evidence="16 42" id="KW-1133">Transmembrane helix</keyword>
<evidence type="ECO:0000256" key="5">
    <source>
        <dbReference type="ARBA" id="ARBA00004502"/>
    </source>
</evidence>
<evidence type="ECO:0000256" key="36">
    <source>
        <dbReference type="ARBA" id="ARBA00060536"/>
    </source>
</evidence>
<evidence type="ECO:0000256" key="27">
    <source>
        <dbReference type="ARBA" id="ARBA00049561"/>
    </source>
</evidence>
<comment type="catalytic activity">
    <reaction evidence="3">
        <text>a 1-acyl-sn-glycero-3-phosphate + an acyl-CoA = a 1,2-diacyl-sn-glycero-3-phosphate + CoA</text>
        <dbReference type="Rhea" id="RHEA:19709"/>
        <dbReference type="ChEBI" id="CHEBI:57287"/>
        <dbReference type="ChEBI" id="CHEBI:57970"/>
        <dbReference type="ChEBI" id="CHEBI:58342"/>
        <dbReference type="ChEBI" id="CHEBI:58608"/>
        <dbReference type="EC" id="2.3.1.51"/>
    </reaction>
</comment>
<dbReference type="EC" id="3.1.1.4" evidence="8"/>
<protein>
    <recommendedName>
        <fullName evidence="39">Acylglycerol transacylase</fullName>
        <ecNumber evidence="7">2.3.1.51</ecNumber>
        <ecNumber evidence="9">3.1.1.3</ecNumber>
        <ecNumber evidence="8">3.1.1.4</ecNumber>
    </recommendedName>
    <alternativeName>
        <fullName evidence="40">Adiponutrin</fullName>
    </alternativeName>
    <alternativeName>
        <fullName evidence="38">Calcium-independent phospholipase A2-epsilon</fullName>
    </alternativeName>
    <alternativeName>
        <fullName evidence="24">Lysophosphatidic acid acyltransferase</fullName>
    </alternativeName>
    <alternativeName>
        <fullName evidence="37">Patatin-like phospholipase domain-containing protein 3</fullName>
    </alternativeName>
</protein>
<keyword evidence="41" id="KW-0442">Lipid degradation</keyword>
<comment type="catalytic activity">
    <reaction evidence="2">
        <text>a triacylglycerol + H2O = a diacylglycerol + a fatty acid + H(+)</text>
        <dbReference type="Rhea" id="RHEA:12044"/>
        <dbReference type="ChEBI" id="CHEBI:15377"/>
        <dbReference type="ChEBI" id="CHEBI:15378"/>
        <dbReference type="ChEBI" id="CHEBI:17855"/>
        <dbReference type="ChEBI" id="CHEBI:18035"/>
        <dbReference type="ChEBI" id="CHEBI:28868"/>
        <dbReference type="EC" id="3.1.1.3"/>
    </reaction>
</comment>
<evidence type="ECO:0000256" key="2">
    <source>
        <dbReference type="ARBA" id="ARBA00001024"/>
    </source>
</evidence>
<evidence type="ECO:0000256" key="22">
    <source>
        <dbReference type="ARBA" id="ARBA00023315"/>
    </source>
</evidence>
<feature type="active site" description="Proton acceptor" evidence="41">
    <location>
        <position position="166"/>
    </location>
</feature>
<comment type="pathway">
    <text evidence="23">Phospholipid metabolism.</text>
</comment>
<dbReference type="AlphaFoldDB" id="A0AB34HJY8"/>
<evidence type="ECO:0000256" key="9">
    <source>
        <dbReference type="ARBA" id="ARBA00013279"/>
    </source>
</evidence>
<dbReference type="GO" id="GO:0019432">
    <property type="term" value="P:triglyceride biosynthetic process"/>
    <property type="evidence" value="ECO:0007669"/>
    <property type="project" value="UniProtKB-ARBA"/>
</dbReference>
<dbReference type="InterPro" id="IPR033562">
    <property type="entry name" value="PLPL"/>
</dbReference>
<dbReference type="SUPFAM" id="SSF52151">
    <property type="entry name" value="FabD/lysophospholipase-like"/>
    <property type="match status" value="1"/>
</dbReference>
<dbReference type="GO" id="GO:0001676">
    <property type="term" value="P:long-chain fatty acid metabolic process"/>
    <property type="evidence" value="ECO:0007669"/>
    <property type="project" value="UniProtKB-ARBA"/>
</dbReference>
<feature type="short sequence motif" description="DGA/G" evidence="41">
    <location>
        <begin position="166"/>
        <end position="168"/>
    </location>
</feature>
<feature type="active site" description="Nucleophile" evidence="41">
    <location>
        <position position="47"/>
    </location>
</feature>
<keyword evidence="15" id="KW-0735">Signal-anchor</keyword>
<dbReference type="EC" id="2.3.1.51" evidence="7"/>
<keyword evidence="18 42" id="KW-0472">Membrane</keyword>
<dbReference type="PANTHER" id="PTHR12406">
    <property type="entry name" value="CALCIUM-INDEPENDENT PHOSPHOLIPASE A2 IPLA2 -RELATED"/>
    <property type="match status" value="1"/>
</dbReference>
<evidence type="ECO:0000256" key="4">
    <source>
        <dbReference type="ARBA" id="ARBA00004167"/>
    </source>
</evidence>
<dbReference type="GO" id="GO:0036042">
    <property type="term" value="F:long-chain fatty acyl-CoA binding"/>
    <property type="evidence" value="ECO:0007669"/>
    <property type="project" value="UniProtKB-ARBA"/>
</dbReference>
<dbReference type="Proteomes" id="UP001159641">
    <property type="component" value="Unassembled WGS sequence"/>
</dbReference>
<dbReference type="EMBL" id="JAIQCJ010001201">
    <property type="protein sequence ID" value="KAJ8791787.1"/>
    <property type="molecule type" value="Genomic_DNA"/>
</dbReference>
<organism evidence="44 45">
    <name type="scientific">Eschrichtius robustus</name>
    <name type="common">California gray whale</name>
    <name type="synonym">Eschrichtius gibbosus</name>
    <dbReference type="NCBI Taxonomy" id="9764"/>
    <lineage>
        <taxon>Eukaryota</taxon>
        <taxon>Metazoa</taxon>
        <taxon>Chordata</taxon>
        <taxon>Craniata</taxon>
        <taxon>Vertebrata</taxon>
        <taxon>Euteleostomi</taxon>
        <taxon>Mammalia</taxon>
        <taxon>Eutheria</taxon>
        <taxon>Laurasiatheria</taxon>
        <taxon>Artiodactyla</taxon>
        <taxon>Whippomorpha</taxon>
        <taxon>Cetacea</taxon>
        <taxon>Mysticeti</taxon>
        <taxon>Eschrichtiidae</taxon>
        <taxon>Eschrichtius</taxon>
    </lineage>
</organism>
<evidence type="ECO:0000313" key="45">
    <source>
        <dbReference type="Proteomes" id="UP001159641"/>
    </source>
</evidence>
<dbReference type="Pfam" id="PF01734">
    <property type="entry name" value="Patatin"/>
    <property type="match status" value="1"/>
</dbReference>
<reference evidence="44 45" key="1">
    <citation type="submission" date="2022-11" db="EMBL/GenBank/DDBJ databases">
        <title>Whole genome sequence of Eschrichtius robustus ER-17-0199.</title>
        <authorList>
            <person name="Bruniche-Olsen A."/>
            <person name="Black A.N."/>
            <person name="Fields C.J."/>
            <person name="Walden K."/>
            <person name="Dewoody J.A."/>
        </authorList>
    </citation>
    <scope>NUCLEOTIDE SEQUENCE [LARGE SCALE GENOMIC DNA]</scope>
    <source>
        <strain evidence="44">ER-17-0199</strain>
        <tissue evidence="44">Blubber</tissue>
    </source>
</reference>
<evidence type="ECO:0000256" key="23">
    <source>
        <dbReference type="ARBA" id="ARBA00025707"/>
    </source>
</evidence>
<evidence type="ECO:0000256" key="11">
    <source>
        <dbReference type="ARBA" id="ARBA00022677"/>
    </source>
</evidence>
<evidence type="ECO:0000256" key="20">
    <source>
        <dbReference type="ARBA" id="ARBA00023209"/>
    </source>
</evidence>
<comment type="catalytic activity">
    <reaction evidence="33">
        <text>2 a 1-acylglycerol = a 1,2-diacylglycerol + glycerol</text>
        <dbReference type="Rhea" id="RHEA:44432"/>
        <dbReference type="ChEBI" id="CHEBI:17754"/>
        <dbReference type="ChEBI" id="CHEBI:35759"/>
        <dbReference type="ChEBI" id="CHEBI:49172"/>
    </reaction>
</comment>
<evidence type="ECO:0000256" key="32">
    <source>
        <dbReference type="ARBA" id="ARBA00051085"/>
    </source>
</evidence>
<comment type="pathway">
    <text evidence="36">Glycerolipid metabolism.</text>
</comment>
<comment type="catalytic activity">
    <reaction evidence="30">
        <text>a 1-acylglycerol + a 1,3-diacylglycerol = a triacylglycerol + glycerol</text>
        <dbReference type="Rhea" id="RHEA:44440"/>
        <dbReference type="ChEBI" id="CHEBI:17754"/>
        <dbReference type="ChEBI" id="CHEBI:17855"/>
        <dbReference type="ChEBI" id="CHEBI:35759"/>
        <dbReference type="ChEBI" id="CHEBI:47777"/>
    </reaction>
</comment>
<keyword evidence="10" id="KW-0444">Lipid biosynthesis</keyword>
<dbReference type="EC" id="3.1.1.3" evidence="9"/>
<evidence type="ECO:0000256" key="1">
    <source>
        <dbReference type="ARBA" id="ARBA00000816"/>
    </source>
</evidence>
<evidence type="ECO:0000256" key="37">
    <source>
        <dbReference type="ARBA" id="ARBA00078886"/>
    </source>
</evidence>
<evidence type="ECO:0000256" key="18">
    <source>
        <dbReference type="ARBA" id="ARBA00023136"/>
    </source>
</evidence>
<evidence type="ECO:0000256" key="25">
    <source>
        <dbReference type="ARBA" id="ARBA00048770"/>
    </source>
</evidence>
<dbReference type="GO" id="GO:0003841">
    <property type="term" value="F:1-acylglycerol-3-phosphate O-acyltransferase activity"/>
    <property type="evidence" value="ECO:0007669"/>
    <property type="project" value="UniProtKB-EC"/>
</dbReference>
<evidence type="ECO:0000256" key="42">
    <source>
        <dbReference type="SAM" id="Phobius"/>
    </source>
</evidence>
<keyword evidence="17 41" id="KW-0443">Lipid metabolism</keyword>
<comment type="caution">
    <text evidence="44">The sequence shown here is derived from an EMBL/GenBank/DDBJ whole genome shotgun (WGS) entry which is preliminary data.</text>
</comment>
<evidence type="ECO:0000256" key="41">
    <source>
        <dbReference type="PROSITE-ProRule" id="PRU01161"/>
    </source>
</evidence>
<evidence type="ECO:0000256" key="13">
    <source>
        <dbReference type="ARBA" id="ARBA00022692"/>
    </source>
</evidence>
<evidence type="ECO:0000256" key="12">
    <source>
        <dbReference type="ARBA" id="ARBA00022679"/>
    </source>
</evidence>
<evidence type="ECO:0000256" key="35">
    <source>
        <dbReference type="ARBA" id="ARBA00053171"/>
    </source>
</evidence>
<comment type="catalytic activity">
    <reaction evidence="28">
        <text>1-(9Z-octadecenoyl)-glycerol + 1,3-di-(9Z-octadecenoyl)-glycerol = 1,2,3-tri-(9Z-octadecenoyl)-glycerol + glycerol</text>
        <dbReference type="Rhea" id="RHEA:38331"/>
        <dbReference type="ChEBI" id="CHEBI:17754"/>
        <dbReference type="ChEBI" id="CHEBI:53753"/>
        <dbReference type="ChEBI" id="CHEBI:75342"/>
        <dbReference type="ChEBI" id="CHEBI:75735"/>
    </reaction>
    <physiologicalReaction direction="left-to-right" evidence="28">
        <dbReference type="Rhea" id="RHEA:38332"/>
    </physiologicalReaction>
</comment>
<keyword evidence="14 41" id="KW-0378">Hydrolase</keyword>
<dbReference type="GO" id="GO:0004623">
    <property type="term" value="F:phospholipase A2 activity"/>
    <property type="evidence" value="ECO:0007669"/>
    <property type="project" value="UniProtKB-EC"/>
</dbReference>
<dbReference type="GO" id="GO:0016020">
    <property type="term" value="C:membrane"/>
    <property type="evidence" value="ECO:0007669"/>
    <property type="project" value="UniProtKB-SubCell"/>
</dbReference>
<evidence type="ECO:0000313" key="44">
    <source>
        <dbReference type="EMBL" id="KAJ8791787.1"/>
    </source>
</evidence>
<evidence type="ECO:0000256" key="40">
    <source>
        <dbReference type="ARBA" id="ARBA00083280"/>
    </source>
</evidence>
<dbReference type="PANTHER" id="PTHR12406:SF22">
    <property type="entry name" value="1-ACYLGLYCEROL-3-PHOSPHATE O-ACYLTRANSFERASE PNPLA3"/>
    <property type="match status" value="1"/>
</dbReference>
<evidence type="ECO:0000256" key="26">
    <source>
        <dbReference type="ARBA" id="ARBA00049345"/>
    </source>
</evidence>
<evidence type="ECO:0000256" key="8">
    <source>
        <dbReference type="ARBA" id="ARBA00013278"/>
    </source>
</evidence>
<evidence type="ECO:0000256" key="3">
    <source>
        <dbReference type="ARBA" id="ARBA00001141"/>
    </source>
</evidence>
<evidence type="ECO:0000256" key="24">
    <source>
        <dbReference type="ARBA" id="ARBA00032101"/>
    </source>
</evidence>
<comment type="function">
    <text evidence="35">Specifically catalyzes coenzyme A (CoA)-dependent acylation of 1-acyl-sn-glycerol 3-phosphate (2-lysophosphatidic acid/LPA) to generate phosphatidic acid (PA), an important metabolic intermediate and precursor for both triglycerides and glycerophospholipids. Does not esterify other lysophospholipids. Acyl donors are long chain (at least C16) fatty acyl-CoAs: arachidonoyl-CoA, linoleoyl-CoA, oleoyl-CoA and at a lesser extent palmitoyl-CoA. Additionally possesses low triacylglycerol lipase and CoA-independent acylglycerol transacylase activities and thus may play a role in acyl-chain remodeling of triglycerides. In vitro may express hydrolytic activity against glycerolipids triacylglycerol, diacylglycerol and monoacylglycerol, with a strong preference for oleic acid as the acyl moiety. However, the triacylglycerol hydrolase activity is controversial and may be very low. Possesses phospholipase A2 activity.</text>
</comment>
<dbReference type="GO" id="GO:0005811">
    <property type="term" value="C:lipid droplet"/>
    <property type="evidence" value="ECO:0007669"/>
    <property type="project" value="UniProtKB-SubCell"/>
</dbReference>
<evidence type="ECO:0000256" key="10">
    <source>
        <dbReference type="ARBA" id="ARBA00022516"/>
    </source>
</evidence>
<dbReference type="InterPro" id="IPR002641">
    <property type="entry name" value="PNPLA_dom"/>
</dbReference>
<keyword evidence="45" id="KW-1185">Reference proteome</keyword>
<keyword evidence="12" id="KW-0808">Transferase</keyword>
<evidence type="ECO:0000256" key="15">
    <source>
        <dbReference type="ARBA" id="ARBA00022968"/>
    </source>
</evidence>
<feature type="short sequence motif" description="GXGXXG" evidence="41">
    <location>
        <begin position="14"/>
        <end position="19"/>
    </location>
</feature>
<keyword evidence="21" id="KW-1208">Phospholipid metabolism</keyword>
<dbReference type="GO" id="GO:0005737">
    <property type="term" value="C:cytoplasm"/>
    <property type="evidence" value="ECO:0007669"/>
    <property type="project" value="TreeGrafter"/>
</dbReference>
<dbReference type="Gene3D" id="3.40.1090.10">
    <property type="entry name" value="Cytosolic phospholipase A2 catalytic domain"/>
    <property type="match status" value="1"/>
</dbReference>
<evidence type="ECO:0000256" key="14">
    <source>
        <dbReference type="ARBA" id="ARBA00022801"/>
    </source>
</evidence>
<dbReference type="GO" id="GO:0006654">
    <property type="term" value="P:phosphatidic acid biosynthetic process"/>
    <property type="evidence" value="ECO:0007669"/>
    <property type="project" value="UniProtKB-ARBA"/>
</dbReference>
<dbReference type="GO" id="GO:0004806">
    <property type="term" value="F:triacylglycerol lipase activity"/>
    <property type="evidence" value="ECO:0007669"/>
    <property type="project" value="UniProtKB-EC"/>
</dbReference>
<evidence type="ECO:0000256" key="6">
    <source>
        <dbReference type="ARBA" id="ARBA00005189"/>
    </source>
</evidence>
<comment type="catalytic activity">
    <reaction evidence="26">
        <text>1-(9Z-octadecenoyl)-sn-glycero-3-phosphate + (9Z,12Z)-octadecadienoyl-CoA = 1-(9Z)-octadecenoyl-2-(9Z,12Z)-octadecadienoyl-sn-glycero-3-phosphate + CoA</text>
        <dbReference type="Rhea" id="RHEA:37159"/>
        <dbReference type="ChEBI" id="CHEBI:57287"/>
        <dbReference type="ChEBI" id="CHEBI:57383"/>
        <dbReference type="ChEBI" id="CHEBI:74544"/>
        <dbReference type="ChEBI" id="CHEBI:74563"/>
    </reaction>
    <physiologicalReaction direction="left-to-right" evidence="26">
        <dbReference type="Rhea" id="RHEA:37160"/>
    </physiologicalReaction>
</comment>
<comment type="catalytic activity">
    <reaction evidence="29">
        <text>1,2,3-tri-(9Z-octadecenoyl)-glycerol + H2O = 1,3-di-(9Z-octadecenoyl)-glycerol + (9Z)-octadecenoate + H(+)</text>
        <dbReference type="Rhea" id="RHEA:38387"/>
        <dbReference type="ChEBI" id="CHEBI:15377"/>
        <dbReference type="ChEBI" id="CHEBI:15378"/>
        <dbReference type="ChEBI" id="CHEBI:30823"/>
        <dbReference type="ChEBI" id="CHEBI:53753"/>
        <dbReference type="ChEBI" id="CHEBI:75735"/>
    </reaction>
    <physiologicalReaction direction="left-to-right" evidence="29">
        <dbReference type="Rhea" id="RHEA:38388"/>
    </physiologicalReaction>
</comment>
<evidence type="ECO:0000256" key="7">
    <source>
        <dbReference type="ARBA" id="ARBA00013211"/>
    </source>
</evidence>
<evidence type="ECO:0000256" key="30">
    <source>
        <dbReference type="ARBA" id="ARBA00050561"/>
    </source>
</evidence>
<feature type="domain" description="PNPLA" evidence="43">
    <location>
        <begin position="10"/>
        <end position="179"/>
    </location>
</feature>
<sequence>MYDPERGWSLSFAGCGFLGFYHIGVTRCLSERAPHLLRNARRFFGASAGALHCAFFLSGVPLEQTLQALMDLVRSARSRNIGVLHPAFNLSKHLRDGLQRYLPDNVHQLLSGRIVISLTRVADGENVLVSDFRSKDEVVDALFCSSFVPFISGLIPPSFRGVRYIDGGVSDIIPFFDTKTTITISPFYGESDICPKVKSTNFLHVDFTKLSLRLCSENIYLLTRVLFPADLKAGVGHAH</sequence>
<dbReference type="InterPro" id="IPR016035">
    <property type="entry name" value="Acyl_Trfase/lysoPLipase"/>
</dbReference>